<feature type="transmembrane region" description="Helical" evidence="1">
    <location>
        <begin position="12"/>
        <end position="30"/>
    </location>
</feature>
<gene>
    <name evidence="2" type="ORF">PBV87_08985</name>
</gene>
<dbReference type="RefSeq" id="WP_271011972.1">
    <property type="nucleotide sequence ID" value="NZ_JAQIFT010000040.1"/>
</dbReference>
<dbReference type="Gene3D" id="1.20.1640.10">
    <property type="entry name" value="Multidrug efflux transporter AcrB transmembrane domain"/>
    <property type="match status" value="2"/>
</dbReference>
<feature type="transmembrane region" description="Helical" evidence="1">
    <location>
        <begin position="358"/>
        <end position="378"/>
    </location>
</feature>
<feature type="transmembrane region" description="Helical" evidence="1">
    <location>
        <begin position="893"/>
        <end position="916"/>
    </location>
</feature>
<dbReference type="PANTHER" id="PTHR32063:SF0">
    <property type="entry name" value="SWARMING MOTILITY PROTEIN SWRC"/>
    <property type="match status" value="1"/>
</dbReference>
<dbReference type="InterPro" id="IPR027463">
    <property type="entry name" value="AcrB_DN_DC_subdom"/>
</dbReference>
<dbReference type="Proteomes" id="UP001169242">
    <property type="component" value="Unassembled WGS sequence"/>
</dbReference>
<dbReference type="Gene3D" id="3.30.2090.10">
    <property type="entry name" value="Multidrug efflux transporter AcrB TolC docking domain, DN and DC subdomains"/>
    <property type="match status" value="2"/>
</dbReference>
<keyword evidence="1" id="KW-1133">Transmembrane helix</keyword>
<name>A0AA42DMZ4_9FIRM</name>
<feature type="transmembrane region" description="Helical" evidence="1">
    <location>
        <begin position="384"/>
        <end position="408"/>
    </location>
</feature>
<feature type="transmembrane region" description="Helical" evidence="1">
    <location>
        <begin position="461"/>
        <end position="484"/>
    </location>
</feature>
<feature type="transmembrane region" description="Helical" evidence="1">
    <location>
        <begin position="937"/>
        <end position="956"/>
    </location>
</feature>
<dbReference type="SUPFAM" id="SSF82866">
    <property type="entry name" value="Multidrug efflux transporter AcrB transmembrane domain"/>
    <property type="match status" value="2"/>
</dbReference>
<evidence type="ECO:0000256" key="1">
    <source>
        <dbReference type="SAM" id="Phobius"/>
    </source>
</evidence>
<feature type="transmembrane region" description="Helical" evidence="1">
    <location>
        <begin position="521"/>
        <end position="544"/>
    </location>
</feature>
<sequence length="996" mass="107863">MKLTDLSIKRPVTTFMVLCIILLFGFIAFFKLNIDLLPSFDLPMLMVMTHYTGASPSEVEDLITEPLEGVLATTNQVSSIDSISSEGTSMMMLSFAEGTDMDFAALDVREKVDLIKPLLPNSVASPIIMKLNPNMMPIGHYSITLNARSLSETTDFVTSTLVPTLKRIPGVANIQVTGGVNRALRLVADIDRLSTYGLSLNQLNQLIRSEYRTLPGGVIEESNSKLNIHVQSSALTKEDLKHLVVSNQDSRPITLDELVEFEEVYAETSSYANVNGEPSILFSIQKESTANTVTVSEKVEKVLKQLQVDNPGLSVDVLFNQGVIINESIKAIGSNALIGALLAVVILFCFLKDFRTTLIMAVSIPISVITTFVFIYFFHLTLNMISLGGIALGVGMLVDNAIVVIENIHRLKQQGLSPAEAAYKGTTEVAQAVTVSTLTTISVFLPVVFVQGISAHIFKELAFTVTFSLVASLGVSFTIVPLLASRLLSVESLEKKHLILNSLRHKYKQVLIWGLHTKKKVTVLVLLVLIMGGFALQGVGFTFFPSADQGIVYITVNLPKGKTDTAVRLVCDEVLQRIKGIEDIETTSLTMDKSSSRADIMLVLDPLQTRKLTDKDVTKAIMETTKNIPGAKISASTGGSLMSSGNNGITINILGEELEELEVLGDAIQGLSKSITGVMEVAFKESRSAPSVAIQVNQSEASQYGLSSAQVANAIQNAMRPISVMTLEDEEGPIEVVLYSQTALGSGLTEIQNLTLSSLKGSRVPLSAVATYQREEGYHQIERSNQTHLLSLDVIIEGRTIGQVSKDLENVFEQLNIPEGYHVVLGGQVAQMKDSFSMLFMALGIAVLLVYMIMAAQFESFIQPLFIMMIVPIAFAGGILALFIANVPVSMPALIGFIVLSGIVVNNGIVLLDFINKLRKEGKGVEEAIIEAGMTRLQPILMTTFTTVLGLLPMTLGIGQGSEIQLPLALTVTGGLLLSTVLTLIVIPVIYDQFVQ</sequence>
<dbReference type="InterPro" id="IPR001036">
    <property type="entry name" value="Acrflvin-R"/>
</dbReference>
<evidence type="ECO:0000313" key="3">
    <source>
        <dbReference type="Proteomes" id="UP001169242"/>
    </source>
</evidence>
<comment type="caution">
    <text evidence="2">The sequence shown here is derived from an EMBL/GenBank/DDBJ whole genome shotgun (WGS) entry which is preliminary data.</text>
</comment>
<keyword evidence="1" id="KW-0472">Membrane</keyword>
<dbReference type="SUPFAM" id="SSF82693">
    <property type="entry name" value="Multidrug efflux transporter AcrB pore domain, PN1, PN2, PC1 and PC2 subdomains"/>
    <property type="match status" value="3"/>
</dbReference>
<dbReference type="Gene3D" id="3.30.70.1320">
    <property type="entry name" value="Multidrug efflux transporter AcrB pore domain like"/>
    <property type="match status" value="1"/>
</dbReference>
<feature type="transmembrane region" description="Helical" evidence="1">
    <location>
        <begin position="865"/>
        <end position="887"/>
    </location>
</feature>
<dbReference type="Pfam" id="PF00873">
    <property type="entry name" value="ACR_tran"/>
    <property type="match status" value="1"/>
</dbReference>
<dbReference type="SUPFAM" id="SSF82714">
    <property type="entry name" value="Multidrug efflux transporter AcrB TolC docking domain, DN and DC subdomains"/>
    <property type="match status" value="2"/>
</dbReference>
<keyword evidence="3" id="KW-1185">Reference proteome</keyword>
<feature type="transmembrane region" description="Helical" evidence="1">
    <location>
        <begin position="429"/>
        <end position="449"/>
    </location>
</feature>
<dbReference type="Gene3D" id="3.30.70.1440">
    <property type="entry name" value="Multidrug efflux transporter AcrB pore domain"/>
    <property type="match status" value="1"/>
</dbReference>
<dbReference type="PANTHER" id="PTHR32063">
    <property type="match status" value="1"/>
</dbReference>
<feature type="transmembrane region" description="Helical" evidence="1">
    <location>
        <begin position="968"/>
        <end position="991"/>
    </location>
</feature>
<feature type="transmembrane region" description="Helical" evidence="1">
    <location>
        <begin position="835"/>
        <end position="853"/>
    </location>
</feature>
<dbReference type="Gene3D" id="3.30.70.1430">
    <property type="entry name" value="Multidrug efflux transporter AcrB pore domain"/>
    <property type="match status" value="2"/>
</dbReference>
<dbReference type="EMBL" id="JAQIFT010000040">
    <property type="protein sequence ID" value="MDA3731608.1"/>
    <property type="molecule type" value="Genomic_DNA"/>
</dbReference>
<proteinExistence type="predicted"/>
<dbReference type="GO" id="GO:0005886">
    <property type="term" value="C:plasma membrane"/>
    <property type="evidence" value="ECO:0007669"/>
    <property type="project" value="TreeGrafter"/>
</dbReference>
<dbReference type="AlphaFoldDB" id="A0AA42DMZ4"/>
<evidence type="ECO:0000313" key="2">
    <source>
        <dbReference type="EMBL" id="MDA3731608.1"/>
    </source>
</evidence>
<dbReference type="PRINTS" id="PR00702">
    <property type="entry name" value="ACRIFLAVINRP"/>
</dbReference>
<dbReference type="GO" id="GO:0042910">
    <property type="term" value="F:xenobiotic transmembrane transporter activity"/>
    <property type="evidence" value="ECO:0007669"/>
    <property type="project" value="TreeGrafter"/>
</dbReference>
<feature type="transmembrane region" description="Helical" evidence="1">
    <location>
        <begin position="331"/>
        <end position="351"/>
    </location>
</feature>
<organism evidence="2 3">
    <name type="scientific">Holtiella tumoricola</name>
    <dbReference type="NCBI Taxonomy" id="3018743"/>
    <lineage>
        <taxon>Bacteria</taxon>
        <taxon>Bacillati</taxon>
        <taxon>Bacillota</taxon>
        <taxon>Clostridia</taxon>
        <taxon>Lachnospirales</taxon>
        <taxon>Cellulosilyticaceae</taxon>
        <taxon>Holtiella</taxon>
    </lineage>
</organism>
<reference evidence="2" key="1">
    <citation type="journal article" date="2023" name="Int. J. Syst. Evol. Microbiol.">
        <title>&lt;i&gt;Holtiella tumoricola&lt;/i&gt; gen. nov. sp. nov., isolated from a human clinical sample.</title>
        <authorList>
            <person name="Allen-Vercoe E."/>
            <person name="Daigneault M.C."/>
            <person name="Vancuren S.J."/>
            <person name="Cochrane K."/>
            <person name="O'Neal L.L."/>
            <person name="Sankaranarayanan K."/>
            <person name="Lawson P.A."/>
        </authorList>
    </citation>
    <scope>NUCLEOTIDE SEQUENCE</scope>
    <source>
        <strain evidence="2">CC70A</strain>
    </source>
</reference>
<protein>
    <submittedName>
        <fullName evidence="2">Efflux RND transporter permease subunit</fullName>
    </submittedName>
</protein>
<keyword evidence="1" id="KW-0812">Transmembrane</keyword>
<accession>A0AA42DMZ4</accession>